<protein>
    <submittedName>
        <fullName evidence="1">Uncharacterized protein</fullName>
    </submittedName>
</protein>
<reference evidence="1 2" key="1">
    <citation type="submission" date="2019-08" db="EMBL/GenBank/DDBJ databases">
        <title>Deep-cultivation of Planctomycetes and their phenomic and genomic characterization uncovers novel biology.</title>
        <authorList>
            <person name="Wiegand S."/>
            <person name="Jogler M."/>
            <person name="Boedeker C."/>
            <person name="Pinto D."/>
            <person name="Vollmers J."/>
            <person name="Rivas-Marin E."/>
            <person name="Kohn T."/>
            <person name="Peeters S.H."/>
            <person name="Heuer A."/>
            <person name="Rast P."/>
            <person name="Oberbeckmann S."/>
            <person name="Bunk B."/>
            <person name="Jeske O."/>
            <person name="Meyerdierks A."/>
            <person name="Storesund J.E."/>
            <person name="Kallscheuer N."/>
            <person name="Luecker S."/>
            <person name="Lage O.M."/>
            <person name="Pohl T."/>
            <person name="Merkel B.J."/>
            <person name="Hornburger P."/>
            <person name="Mueller R.-W."/>
            <person name="Bruemmer F."/>
            <person name="Labrenz M."/>
            <person name="Spormann A.M."/>
            <person name="Op Den Camp H."/>
            <person name="Overmann J."/>
            <person name="Amann R."/>
            <person name="Jetten M.S.M."/>
            <person name="Mascher T."/>
            <person name="Medema M.H."/>
            <person name="Devos D.P."/>
            <person name="Kaster A.-K."/>
            <person name="Ovreas L."/>
            <person name="Rohde M."/>
            <person name="Galperin M.Y."/>
            <person name="Jogler C."/>
        </authorList>
    </citation>
    <scope>NUCLEOTIDE SEQUENCE [LARGE SCALE GENOMIC DNA]</scope>
    <source>
        <strain evidence="1 2">LF1</strain>
    </source>
</reference>
<dbReference type="Proteomes" id="UP000322699">
    <property type="component" value="Unassembled WGS sequence"/>
</dbReference>
<gene>
    <name evidence="1" type="ORF">LF1_11230</name>
</gene>
<dbReference type="RefSeq" id="WP_068257866.1">
    <property type="nucleotide sequence ID" value="NZ_LWSK01000001.1"/>
</dbReference>
<dbReference type="AlphaFoldDB" id="A0A5B1CEG2"/>
<name>A0A5B1CEG2_9BACT</name>
<organism evidence="1 2">
    <name type="scientific">Rubripirellula obstinata</name>
    <dbReference type="NCBI Taxonomy" id="406547"/>
    <lineage>
        <taxon>Bacteria</taxon>
        <taxon>Pseudomonadati</taxon>
        <taxon>Planctomycetota</taxon>
        <taxon>Planctomycetia</taxon>
        <taxon>Pirellulales</taxon>
        <taxon>Pirellulaceae</taxon>
        <taxon>Rubripirellula</taxon>
    </lineage>
</organism>
<proteinExistence type="predicted"/>
<sequence length="69" mass="7714">MLIDRSDGKCYECEGQLEVTDADDCSMTVDCVECGECFTVEPDAFGDGCVEYYIPFMTERYLAAEFGPE</sequence>
<evidence type="ECO:0000313" key="1">
    <source>
        <dbReference type="EMBL" id="KAA1258601.1"/>
    </source>
</evidence>
<keyword evidence="2" id="KW-1185">Reference proteome</keyword>
<evidence type="ECO:0000313" key="2">
    <source>
        <dbReference type="Proteomes" id="UP000322699"/>
    </source>
</evidence>
<comment type="caution">
    <text evidence="1">The sequence shown here is derived from an EMBL/GenBank/DDBJ whole genome shotgun (WGS) entry which is preliminary data.</text>
</comment>
<accession>A0A5B1CEG2</accession>
<dbReference type="OrthoDB" id="283318at2"/>
<dbReference type="EMBL" id="VRLW01000001">
    <property type="protein sequence ID" value="KAA1258601.1"/>
    <property type="molecule type" value="Genomic_DNA"/>
</dbReference>